<evidence type="ECO:0000256" key="1">
    <source>
        <dbReference type="ARBA" id="ARBA00022737"/>
    </source>
</evidence>
<evidence type="ECO:0000313" key="3">
    <source>
        <dbReference type="EMBL" id="KAF5356577.1"/>
    </source>
</evidence>
<evidence type="ECO:0000256" key="2">
    <source>
        <dbReference type="ARBA" id="ARBA00022803"/>
    </source>
</evidence>
<protein>
    <recommendedName>
        <fullName evidence="5">TPR-like protein</fullName>
    </recommendedName>
</protein>
<dbReference type="Pfam" id="PF13424">
    <property type="entry name" value="TPR_12"/>
    <property type="match status" value="1"/>
</dbReference>
<organism evidence="3 4">
    <name type="scientific">Tetrapyrgos nigripes</name>
    <dbReference type="NCBI Taxonomy" id="182062"/>
    <lineage>
        <taxon>Eukaryota</taxon>
        <taxon>Fungi</taxon>
        <taxon>Dikarya</taxon>
        <taxon>Basidiomycota</taxon>
        <taxon>Agaricomycotina</taxon>
        <taxon>Agaricomycetes</taxon>
        <taxon>Agaricomycetidae</taxon>
        <taxon>Agaricales</taxon>
        <taxon>Marasmiineae</taxon>
        <taxon>Marasmiaceae</taxon>
        <taxon>Tetrapyrgos</taxon>
    </lineage>
</organism>
<dbReference type="PRINTS" id="PR00364">
    <property type="entry name" value="DISEASERSIST"/>
</dbReference>
<dbReference type="SUPFAM" id="SSF48452">
    <property type="entry name" value="TPR-like"/>
    <property type="match status" value="3"/>
</dbReference>
<evidence type="ECO:0000313" key="4">
    <source>
        <dbReference type="Proteomes" id="UP000559256"/>
    </source>
</evidence>
<dbReference type="PANTHER" id="PTHR45641">
    <property type="entry name" value="TETRATRICOPEPTIDE REPEAT PROTEIN (AFU_ORTHOLOGUE AFUA_6G03870)"/>
    <property type="match status" value="1"/>
</dbReference>
<dbReference type="InterPro" id="IPR019734">
    <property type="entry name" value="TPR_rpt"/>
</dbReference>
<comment type="caution">
    <text evidence="3">The sequence shown here is derived from an EMBL/GenBank/DDBJ whole genome shotgun (WGS) entry which is preliminary data.</text>
</comment>
<dbReference type="InterPro" id="IPR011990">
    <property type="entry name" value="TPR-like_helical_dom_sf"/>
</dbReference>
<evidence type="ECO:0008006" key="5">
    <source>
        <dbReference type="Google" id="ProtNLM"/>
    </source>
</evidence>
<dbReference type="AlphaFoldDB" id="A0A8H5G1E6"/>
<proteinExistence type="predicted"/>
<dbReference type="SMART" id="SM00028">
    <property type="entry name" value="TPR"/>
    <property type="match status" value="10"/>
</dbReference>
<keyword evidence="1" id="KW-0677">Repeat</keyword>
<dbReference type="Gene3D" id="3.40.50.300">
    <property type="entry name" value="P-loop containing nucleotide triphosphate hydrolases"/>
    <property type="match status" value="1"/>
</dbReference>
<reference evidence="3 4" key="1">
    <citation type="journal article" date="2020" name="ISME J.">
        <title>Uncovering the hidden diversity of litter-decomposition mechanisms in mushroom-forming fungi.</title>
        <authorList>
            <person name="Floudas D."/>
            <person name="Bentzer J."/>
            <person name="Ahren D."/>
            <person name="Johansson T."/>
            <person name="Persson P."/>
            <person name="Tunlid A."/>
        </authorList>
    </citation>
    <scope>NUCLEOTIDE SEQUENCE [LARGE SCALE GENOMIC DNA]</scope>
    <source>
        <strain evidence="3 4">CBS 291.85</strain>
    </source>
</reference>
<dbReference type="PANTHER" id="PTHR45641:SF19">
    <property type="entry name" value="NEPHROCYSTIN-3"/>
    <property type="match status" value="1"/>
</dbReference>
<dbReference type="EMBL" id="JAACJM010000054">
    <property type="protein sequence ID" value="KAF5356577.1"/>
    <property type="molecule type" value="Genomic_DNA"/>
</dbReference>
<dbReference type="SUPFAM" id="SSF52540">
    <property type="entry name" value="P-loop containing nucleoside triphosphate hydrolases"/>
    <property type="match status" value="1"/>
</dbReference>
<keyword evidence="2" id="KW-0802">TPR repeat</keyword>
<dbReference type="Proteomes" id="UP000559256">
    <property type="component" value="Unassembled WGS sequence"/>
</dbReference>
<accession>A0A8H5G1E6</accession>
<gene>
    <name evidence="3" type="ORF">D9758_008243</name>
</gene>
<dbReference type="Pfam" id="PF14938">
    <property type="entry name" value="SNAP"/>
    <property type="match status" value="1"/>
</dbReference>
<name>A0A8H5G1E6_9AGAR</name>
<dbReference type="InterPro" id="IPR027417">
    <property type="entry name" value="P-loop_NTPase"/>
</dbReference>
<sequence>MPDDEQGENEEGRQICTNIQIGPLEPAEGFSSFAGYWSHRLRNQRSSIFQNYRHKYWGIRGQHQDRKEYYNRKTEHHLAKLQEEDIEMDIDEPLNYSEQESGFSRSSGPRQFEAADCIQEDTSALNLGLAHKESSITNEAAISSQWFTNAHSWVLQNSTFNNYAGTSLGVDKSQKITFDAIHFATPPIPKIFTGRDELVNEGANILCRNGQNHLAILGPGGIGKTSLALKISIQHEVQQRFHKCHFLPCDILEDHNGLIQGLMKVLGLQMQEGKGQHDILYSYLQVNQNPLLVILDNFETPWYYKDARIQAKHFIEKIAGFNCVTFIVTMRGMEGPGDIAWKILGESQIPTLSREAAREAFYQISRKIKTEDNSEKINHLTEQLDCVPLAIKLIAQLAKKIGIEGLSKMWKESKTKVLLEPGTQPGKLTSVEYSIELSVKLLDDSTKGLLRALSHLPNGVPHWKQILNNMLPDVPELELKVFQLLDCSLVLDKSDALMMLAPVREYICARYSISDFFCNQIEVFYVAMTEMISRDAKPDADVELHTLNLFKMLSQYQGQGGQEKAAHCLHWMGYMYSCQGKYTNAAKFLTEARVKFQNINNEYQAVNCLWSIGNVHRMQSRNNEAITMLSEAKTQFQKMDSKRGIADCLWGLGDIYNVQSEYNKARETLSEASVLYQSIGDQNGTANCLGVLGDSYRLQSKYSQATETLLEARVLYHSIGSQLGTARCLWGLCDIYRMQSKYNEAAETLSEANLLYQSIGNQVGTAHCLRSLGDIYRMQSKYSEATETLLEARVLYKSIGSQLGTAHCLWSLGVIYRMQSKYSEAVATLSEAKVMYQSVGEQRGIADCLRVLGQILCSQDQLDEAISLILEAYEIFSNINVIAEMGRCLQESGIIYTKMGQYELAKQAFINALGSYSQLQSPDHYGMGWCHYKFGLLFKDMGEFTEARKKFQEARDVFASHGELQGYVEMCEKALKEMESQ</sequence>
<dbReference type="OrthoDB" id="621413at2759"/>
<keyword evidence="4" id="KW-1185">Reference proteome</keyword>
<dbReference type="GO" id="GO:0043531">
    <property type="term" value="F:ADP binding"/>
    <property type="evidence" value="ECO:0007669"/>
    <property type="project" value="InterPro"/>
</dbReference>
<dbReference type="Gene3D" id="1.25.40.10">
    <property type="entry name" value="Tetratricopeptide repeat domain"/>
    <property type="match status" value="3"/>
</dbReference>